<sequence length="409" mass="45618">MSENLNKMTKVPLLTAMLWFGMLVFKNENSKVWEFDKLEESRAEQTDKDSHHNTIPGSIMSQLNHAQSLRDDIIERSKIIKQHEDNLKFLNSQSNQLAESIFDLQVSLAKYHSNNVITSDSGNGAFHTEEETMEQIMKKENTAAGVFSWLKGNAQTSNLTLTKDVVGVVATLGKVESDNLSRILSEFLGLETMLAIVCSSYEGINALEKYDTEGLINCNAGLHGIGSSIGKRINGRFAVISLEDLRPFVGGLVADDPQKKLALPKPRLPNGECPPGFLDYAVNMIHLDSKHLSFLTDIGHGLRETLFYGLFSRLQIYKTRNEMLLALPCIYDGALSLDGGMIQRGGMFALGCRKDVEVKFPLISGGSDVPSNYIETEETVRKLNWETSKLSADKHREQQLLDYRKGNLQ</sequence>
<dbReference type="PANTHER" id="PTHR33566:SF9">
    <property type="entry name" value="DEFECTIVE IN MERISTEM SILENCING PROTEIN"/>
    <property type="match status" value="1"/>
</dbReference>
<comment type="caution">
    <text evidence="1">The sequence shown here is derived from an EMBL/GenBank/DDBJ whole genome shotgun (WGS) entry which is preliminary data.</text>
</comment>
<reference evidence="1 2" key="1">
    <citation type="submission" date="2024-01" db="EMBL/GenBank/DDBJ databases">
        <title>The genomes of 5 underutilized Papilionoideae crops provide insights into root nodulation and disease resistanc.</title>
        <authorList>
            <person name="Jiang F."/>
        </authorList>
    </citation>
    <scope>NUCLEOTIDE SEQUENCE [LARGE SCALE GENOMIC DNA]</scope>
    <source>
        <strain evidence="1">JINMINGXINNONG_FW02</strain>
        <tissue evidence="1">Leaves</tissue>
    </source>
</reference>
<protein>
    <recommendedName>
        <fullName evidence="3">Protein DEFECTIVE IN MERISTEM SILENCING 3</fullName>
    </recommendedName>
</protein>
<gene>
    <name evidence="1" type="ORF">VNO80_29490</name>
</gene>
<evidence type="ECO:0000313" key="2">
    <source>
        <dbReference type="Proteomes" id="UP001374584"/>
    </source>
</evidence>
<dbReference type="EMBL" id="JAYMYR010000011">
    <property type="protein sequence ID" value="KAK7332735.1"/>
    <property type="molecule type" value="Genomic_DNA"/>
</dbReference>
<dbReference type="AlphaFoldDB" id="A0AAN9QCH1"/>
<proteinExistence type="predicted"/>
<name>A0AAN9QCH1_PHACN</name>
<dbReference type="PANTHER" id="PTHR33566">
    <property type="entry name" value="EN/SPM-LIKE TRANSPOSON-RELATED"/>
    <property type="match status" value="1"/>
</dbReference>
<evidence type="ECO:0008006" key="3">
    <source>
        <dbReference type="Google" id="ProtNLM"/>
    </source>
</evidence>
<dbReference type="Proteomes" id="UP001374584">
    <property type="component" value="Unassembled WGS sequence"/>
</dbReference>
<organism evidence="1 2">
    <name type="scientific">Phaseolus coccineus</name>
    <name type="common">Scarlet runner bean</name>
    <name type="synonym">Phaseolus multiflorus</name>
    <dbReference type="NCBI Taxonomy" id="3886"/>
    <lineage>
        <taxon>Eukaryota</taxon>
        <taxon>Viridiplantae</taxon>
        <taxon>Streptophyta</taxon>
        <taxon>Embryophyta</taxon>
        <taxon>Tracheophyta</taxon>
        <taxon>Spermatophyta</taxon>
        <taxon>Magnoliopsida</taxon>
        <taxon>eudicotyledons</taxon>
        <taxon>Gunneridae</taxon>
        <taxon>Pentapetalae</taxon>
        <taxon>rosids</taxon>
        <taxon>fabids</taxon>
        <taxon>Fabales</taxon>
        <taxon>Fabaceae</taxon>
        <taxon>Papilionoideae</taxon>
        <taxon>50 kb inversion clade</taxon>
        <taxon>NPAAA clade</taxon>
        <taxon>indigoferoid/millettioid clade</taxon>
        <taxon>Phaseoleae</taxon>
        <taxon>Phaseolus</taxon>
    </lineage>
</organism>
<evidence type="ECO:0000313" key="1">
    <source>
        <dbReference type="EMBL" id="KAK7332735.1"/>
    </source>
</evidence>
<accession>A0AAN9QCH1</accession>
<keyword evidence="2" id="KW-1185">Reference proteome</keyword>